<dbReference type="PANTHER" id="PTHR33627:SF1">
    <property type="entry name" value="TRANSPOSASE"/>
    <property type="match status" value="1"/>
</dbReference>
<evidence type="ECO:0000259" key="1">
    <source>
        <dbReference type="Pfam" id="PF13546"/>
    </source>
</evidence>
<keyword evidence="3" id="KW-1185">Reference proteome</keyword>
<dbReference type="AlphaFoldDB" id="A0A4U0P368"/>
<reference evidence="2 3" key="1">
    <citation type="submission" date="2019-04" db="EMBL/GenBank/DDBJ databases">
        <title>Streptomyces piniterrae sp. nov., a heliquinomycin-producing actinomycete isolated from rhizosphere soil of Pinus yunnanensis.</title>
        <authorList>
            <person name="Zhuang X."/>
            <person name="Zhao J."/>
        </authorList>
    </citation>
    <scope>NUCLEOTIDE SEQUENCE [LARGE SCALE GENOMIC DNA]</scope>
    <source>
        <strain evidence="3">jys28</strain>
    </source>
</reference>
<gene>
    <name evidence="2" type="ORF">FCH28_06515</name>
</gene>
<dbReference type="InterPro" id="IPR039365">
    <property type="entry name" value="IS701-like"/>
</dbReference>
<accession>A0A4U0P368</accession>
<evidence type="ECO:0000313" key="2">
    <source>
        <dbReference type="EMBL" id="TJZ57114.1"/>
    </source>
</evidence>
<dbReference type="NCBIfam" id="NF033540">
    <property type="entry name" value="transpos_IS701"/>
    <property type="match status" value="1"/>
</dbReference>
<dbReference type="InterPro" id="IPR038721">
    <property type="entry name" value="IS701-like_DDE_dom"/>
</dbReference>
<proteinExistence type="predicted"/>
<feature type="domain" description="Transposase IS701-like DDE" evidence="1">
    <location>
        <begin position="80"/>
        <end position="286"/>
    </location>
</feature>
<dbReference type="Proteomes" id="UP000308697">
    <property type="component" value="Unassembled WGS sequence"/>
</dbReference>
<sequence>MIVTECATRPTAVALPTAMPAAETVRKPAPAKAVDVHLPDPLSKGSAWRSSATAGQRVPCVRDGQLAEVLAELGKRIGPLFARPEPRAQAMQYALGLLAVGGRSNTWQLAQRVGDASPWRMQRLLTRARWDAEAVQDAVRGYLSENLGHPGAMLVLGQSDALKKGAQTVAAARQYTELTRRVENCQTAVVTAYISPRGQALMDRELHLPTSWTVDPQRCVKAGVPEGRLAYRTKAELARAMIERTMKSSVPFQWVCGGQDYGQDEALRGWLEKKGIGYVLAVPAGRLDAASLAAAPPRQRWWPSPGVPGDPATAGLWARVPAPSAPNWGPTAPPCEGFARFLLLHRRPDAPRTECYLVHAPRDTGTPAMVTAAQARDQARRYLDAARLHTGLDRHEIRTWTAWYRHITLSLMALAAHTVAMNRAG</sequence>
<protein>
    <submittedName>
        <fullName evidence="2">IS701 family transposase</fullName>
    </submittedName>
</protein>
<comment type="caution">
    <text evidence="2">The sequence shown here is derived from an EMBL/GenBank/DDBJ whole genome shotgun (WGS) entry which is preliminary data.</text>
</comment>
<organism evidence="2 3">
    <name type="scientific">Streptomyces piniterrae</name>
    <dbReference type="NCBI Taxonomy" id="2571125"/>
    <lineage>
        <taxon>Bacteria</taxon>
        <taxon>Bacillati</taxon>
        <taxon>Actinomycetota</taxon>
        <taxon>Actinomycetes</taxon>
        <taxon>Kitasatosporales</taxon>
        <taxon>Streptomycetaceae</taxon>
        <taxon>Streptomyces</taxon>
    </lineage>
</organism>
<dbReference type="EMBL" id="SUMB01000002">
    <property type="protein sequence ID" value="TJZ57114.1"/>
    <property type="molecule type" value="Genomic_DNA"/>
</dbReference>
<dbReference type="Pfam" id="PF13546">
    <property type="entry name" value="DDE_5"/>
    <property type="match status" value="1"/>
</dbReference>
<evidence type="ECO:0000313" key="3">
    <source>
        <dbReference type="Proteomes" id="UP000308697"/>
    </source>
</evidence>
<dbReference type="PANTHER" id="PTHR33627">
    <property type="entry name" value="TRANSPOSASE"/>
    <property type="match status" value="1"/>
</dbReference>
<dbReference type="OrthoDB" id="4954307at2"/>
<name>A0A4U0P368_9ACTN</name>